<feature type="compositionally biased region" description="Basic and acidic residues" evidence="8">
    <location>
        <begin position="469"/>
        <end position="479"/>
    </location>
</feature>
<feature type="region of interest" description="Disordered" evidence="8">
    <location>
        <begin position="419"/>
        <end position="489"/>
    </location>
</feature>
<evidence type="ECO:0000256" key="8">
    <source>
        <dbReference type="SAM" id="MobiDB-lite"/>
    </source>
</evidence>
<dbReference type="PROSITE" id="PS00211">
    <property type="entry name" value="ABC_TRANSPORTER_1"/>
    <property type="match status" value="1"/>
</dbReference>
<dbReference type="SUPFAM" id="SSF90123">
    <property type="entry name" value="ABC transporter transmembrane region"/>
    <property type="match status" value="2"/>
</dbReference>
<feature type="transmembrane region" description="Helical" evidence="9">
    <location>
        <begin position="173"/>
        <end position="191"/>
    </location>
</feature>
<evidence type="ECO:0000259" key="10">
    <source>
        <dbReference type="PROSITE" id="PS50893"/>
    </source>
</evidence>
<feature type="domain" description="ABC transmembrane type-1" evidence="11">
    <location>
        <begin position="326"/>
        <end position="689"/>
    </location>
</feature>
<dbReference type="EMBL" id="JBAHYK010000059">
    <property type="protein sequence ID" value="KAL0579441.1"/>
    <property type="molecule type" value="Genomic_DNA"/>
</dbReference>
<reference evidence="12 13" key="1">
    <citation type="submission" date="2024-02" db="EMBL/GenBank/DDBJ databases">
        <title>A draft genome for the cacao thread blight pathogen Marasmius crinis-equi.</title>
        <authorList>
            <person name="Cohen S.P."/>
            <person name="Baruah I.K."/>
            <person name="Amoako-Attah I."/>
            <person name="Bukari Y."/>
            <person name="Meinhardt L.W."/>
            <person name="Bailey B.A."/>
        </authorList>
    </citation>
    <scope>NUCLEOTIDE SEQUENCE [LARGE SCALE GENOMIC DNA]</scope>
    <source>
        <strain evidence="12 13">GH-76</strain>
    </source>
</reference>
<comment type="caution">
    <text evidence="12">The sequence shown here is derived from an EMBL/GenBank/DDBJ whole genome shotgun (WGS) entry which is preliminary data.</text>
</comment>
<keyword evidence="7 9" id="KW-0472">Membrane</keyword>
<evidence type="ECO:0000256" key="4">
    <source>
        <dbReference type="ARBA" id="ARBA00022741"/>
    </source>
</evidence>
<keyword evidence="4" id="KW-0547">Nucleotide-binding</keyword>
<dbReference type="CDD" id="cd03244">
    <property type="entry name" value="ABCC_MRP_domain2"/>
    <property type="match status" value="1"/>
</dbReference>
<evidence type="ECO:0000256" key="1">
    <source>
        <dbReference type="ARBA" id="ARBA00004370"/>
    </source>
</evidence>
<feature type="compositionally biased region" description="Polar residues" evidence="8">
    <location>
        <begin position="454"/>
        <end position="468"/>
    </location>
</feature>
<sequence length="1605" mass="179192">MHYSQVEGSTSAVLQYPFVEAEGWHWSPVKKSVFNDSLIVPAYVAIASALAILVHLLLASFVSRPERREEELSRLRPGGIVSEVKEHVRSHGGTKIYAFKVARMICSLGLLGLAVTTLVLQELELDELNIVKKHKYRFKKREWLEAAMCMTFLYTFLLSVASVTAKPRWSRAAIRHLNFVLFATFFVYCYRDVYPLTTNTKKPQDFFEGWSLWLKIALLGVSSVLIPLFIPRKYEPVDPLNPITPSPEQTACIFSLLVYTFLDPLVFYAYRVPHLAWDELPPLCDYDYARVLKERSFKHLDIFSGAPRQRHIALGLLRVFRVEYMIMALSIVAHVFANFLSPIAMNRLLRYLEPHGPENASVQPWVWVSWLFLGPVFSSLTVQLYIFIATRTVVRAQAIITQLVFEHSLRIRVKAEAPDSPANVPATSESPTGYSSETETEGSVEGTVVDHSRATTVQGGSEDSTSSLKDAKKNEKKAESAPTSDSSNLVGKINNLVTTDLDNIVETRDFLFVVLYVPVQIALAIVFLYVVLGWSAFVGLTMMVLMLPVPGLIARMVQKVQDQRMKRTDGRVQSVTETMNVLRMIKLFGWEKRMEARIAEKREEELVWIKRRQYLDLLSGTINHACHLLDLRALFAGAFGALCLTQILWQTVIMKRELSASTVFSSMAVLEMLRSQLNMIFYIMTATIAGKVSLDRTSDFLKKTELLDSYDKKALEQEFFIPDNRSDDIGFRNAIFTWFRNADGSLTPSKRRFVLKIDGELVFKKGRINLVLGETGSGKTSLLMALLSEMCFVPRGPDSWYNLPRDKGIAYAAQESWVQNETIRVWTFENIKTHQDSDHELQENIIFGSEFDEERYKKVIYQCGLERDLSLFEAGDGTEVGEKGLTLSGGQKARITLARAIYSKAAIILLDDVLAALDVHTSKWIIDKCLRGDLVKGRTVILVTHNVALARPIAGFVVSLKNGAIVSQGSLAEALEHSIALKEEASKDEENLDKYNEQVDANVAEPPAQESKGRLIVAEEIQEGHVSWQALKVYFAGMGTWRFFLAVIGTCFLSELCNTVQTYFLGYWASQYENRDASEVSVAKYLALYSALLLGTVIVYAIGYLIYILGSIRASRAVHKQLIESILGTTLRYVQVFNVQRSPPDTLLNDPRSAGLTQPLSLVLSHAALKTYELVSLKFTGEITVLLIVKFLAIMIVVPFFFVPGILVTTAGMICGQIYIKAQLSVKREMSNARAPLLGHVGAAISGLTSIRAYGVEERFIQESLKRIDKFTRAARTFYNLNRWICIRTDVLGGLFASGLAAYLVYGRAQSASKTGFSLNMAGYMAVEQEPKPTASGEPPAYWPASGELKVENLSAKYSPDGPRVLHDLSFEIRSGERVGVVGRTGSGKSSLTLSLLRCIFTEGRVYYDGLPTDSINLEALRSSITIIPQMPELLSGTLRQNLDPFEQYEDAVLHSALRAAGLYSLQDTDDEGRLTLDSSIASGGGNLSVGQRQILALARALVRGSKLLILDEATSAIDYHTDSIIQTSLRKELPRDVTLITVAHRLQTIMDADKILVLDAGRIVEFDTPKALLEKKDGKLKALVDESNDRAILYEMAEGKRHVA</sequence>
<feature type="transmembrane region" description="Helical" evidence="9">
    <location>
        <begin position="536"/>
        <end position="557"/>
    </location>
</feature>
<dbReference type="InterPro" id="IPR011527">
    <property type="entry name" value="ABC1_TM_dom"/>
</dbReference>
<feature type="compositionally biased region" description="Low complexity" evidence="8">
    <location>
        <begin position="427"/>
        <end position="447"/>
    </location>
</feature>
<dbReference type="PANTHER" id="PTHR24223:SF356">
    <property type="entry name" value="ATP-BINDING CASSETTE TRANSPORTER ABC4"/>
    <property type="match status" value="1"/>
</dbReference>
<feature type="domain" description="ABC transporter" evidence="10">
    <location>
        <begin position="1349"/>
        <end position="1586"/>
    </location>
</feature>
<dbReference type="PANTHER" id="PTHR24223">
    <property type="entry name" value="ATP-BINDING CASSETTE SUB-FAMILY C"/>
    <property type="match status" value="1"/>
</dbReference>
<evidence type="ECO:0000259" key="11">
    <source>
        <dbReference type="PROSITE" id="PS50929"/>
    </source>
</evidence>
<dbReference type="CDD" id="cd03250">
    <property type="entry name" value="ABCC_MRP_domain1"/>
    <property type="match status" value="1"/>
</dbReference>
<keyword evidence="3 9" id="KW-0812">Transmembrane</keyword>
<dbReference type="InterPro" id="IPR003439">
    <property type="entry name" value="ABC_transporter-like_ATP-bd"/>
</dbReference>
<keyword evidence="6 9" id="KW-1133">Transmembrane helix</keyword>
<dbReference type="InterPro" id="IPR017871">
    <property type="entry name" value="ABC_transporter-like_CS"/>
</dbReference>
<evidence type="ECO:0000256" key="2">
    <source>
        <dbReference type="ARBA" id="ARBA00022448"/>
    </source>
</evidence>
<dbReference type="InterPro" id="IPR036640">
    <property type="entry name" value="ABC1_TM_sf"/>
</dbReference>
<organism evidence="12 13">
    <name type="scientific">Marasmius crinis-equi</name>
    <dbReference type="NCBI Taxonomy" id="585013"/>
    <lineage>
        <taxon>Eukaryota</taxon>
        <taxon>Fungi</taxon>
        <taxon>Dikarya</taxon>
        <taxon>Basidiomycota</taxon>
        <taxon>Agaricomycotina</taxon>
        <taxon>Agaricomycetes</taxon>
        <taxon>Agaricomycetidae</taxon>
        <taxon>Agaricales</taxon>
        <taxon>Marasmiineae</taxon>
        <taxon>Marasmiaceae</taxon>
        <taxon>Marasmius</taxon>
    </lineage>
</organism>
<proteinExistence type="predicted"/>
<feature type="transmembrane region" description="Helical" evidence="9">
    <location>
        <begin position="212"/>
        <end position="230"/>
    </location>
</feature>
<feature type="domain" description="ABC transporter" evidence="10">
    <location>
        <begin position="739"/>
        <end position="987"/>
    </location>
</feature>
<evidence type="ECO:0000313" key="12">
    <source>
        <dbReference type="EMBL" id="KAL0579441.1"/>
    </source>
</evidence>
<evidence type="ECO:0000256" key="7">
    <source>
        <dbReference type="ARBA" id="ARBA00023136"/>
    </source>
</evidence>
<dbReference type="SUPFAM" id="SSF52540">
    <property type="entry name" value="P-loop containing nucleoside triphosphate hydrolases"/>
    <property type="match status" value="2"/>
</dbReference>
<feature type="transmembrane region" description="Helical" evidence="9">
    <location>
        <begin position="1183"/>
        <end position="1207"/>
    </location>
</feature>
<dbReference type="Pfam" id="PF00664">
    <property type="entry name" value="ABC_membrane"/>
    <property type="match status" value="3"/>
</dbReference>
<feature type="transmembrane region" description="Helical" evidence="9">
    <location>
        <begin position="365"/>
        <end position="388"/>
    </location>
</feature>
<feature type="transmembrane region" description="Helical" evidence="9">
    <location>
        <begin position="1086"/>
        <end position="1110"/>
    </location>
</feature>
<dbReference type="SMART" id="SM00382">
    <property type="entry name" value="AAA"/>
    <property type="match status" value="2"/>
</dbReference>
<evidence type="ECO:0000256" key="6">
    <source>
        <dbReference type="ARBA" id="ARBA00022989"/>
    </source>
</evidence>
<comment type="subcellular location">
    <subcellularLocation>
        <location evidence="1">Membrane</location>
    </subcellularLocation>
</comment>
<dbReference type="CDD" id="cd18604">
    <property type="entry name" value="ABC_6TM_VMR1_D2_like"/>
    <property type="match status" value="1"/>
</dbReference>
<feature type="transmembrane region" description="Helical" evidence="9">
    <location>
        <begin position="38"/>
        <end position="58"/>
    </location>
</feature>
<feature type="transmembrane region" description="Helical" evidence="9">
    <location>
        <begin position="1043"/>
        <end position="1066"/>
    </location>
</feature>
<feature type="transmembrane region" description="Helical" evidence="9">
    <location>
        <begin position="143"/>
        <end position="161"/>
    </location>
</feature>
<dbReference type="CDD" id="cd18596">
    <property type="entry name" value="ABC_6TM_VMR1_D1_like"/>
    <property type="match status" value="1"/>
</dbReference>
<gene>
    <name evidence="12" type="ORF">V5O48_002547</name>
</gene>
<feature type="transmembrane region" description="Helical" evidence="9">
    <location>
        <begin position="324"/>
        <end position="345"/>
    </location>
</feature>
<feature type="transmembrane region" description="Helical" evidence="9">
    <location>
        <begin position="673"/>
        <end position="694"/>
    </location>
</feature>
<keyword evidence="13" id="KW-1185">Reference proteome</keyword>
<dbReference type="InterPro" id="IPR050173">
    <property type="entry name" value="ABC_transporter_C-like"/>
</dbReference>
<evidence type="ECO:0000256" key="3">
    <source>
        <dbReference type="ARBA" id="ARBA00022692"/>
    </source>
</evidence>
<dbReference type="Gene3D" id="1.20.1560.10">
    <property type="entry name" value="ABC transporter type 1, transmembrane domain"/>
    <property type="match status" value="2"/>
</dbReference>
<dbReference type="Proteomes" id="UP001465976">
    <property type="component" value="Unassembled WGS sequence"/>
</dbReference>
<accession>A0ABR3FVA0</accession>
<name>A0ABR3FVA0_9AGAR</name>
<dbReference type="InterPro" id="IPR003593">
    <property type="entry name" value="AAA+_ATPase"/>
</dbReference>
<evidence type="ECO:0000313" key="13">
    <source>
        <dbReference type="Proteomes" id="UP001465976"/>
    </source>
</evidence>
<feature type="transmembrane region" description="Helical" evidence="9">
    <location>
        <begin position="510"/>
        <end position="530"/>
    </location>
</feature>
<evidence type="ECO:0000256" key="9">
    <source>
        <dbReference type="SAM" id="Phobius"/>
    </source>
</evidence>
<evidence type="ECO:0008006" key="14">
    <source>
        <dbReference type="Google" id="ProtNLM"/>
    </source>
</evidence>
<feature type="domain" description="ABC transmembrane type-1" evidence="11">
    <location>
        <begin position="1045"/>
        <end position="1326"/>
    </location>
</feature>
<keyword evidence="5" id="KW-0067">ATP-binding</keyword>
<dbReference type="Pfam" id="PF00005">
    <property type="entry name" value="ABC_tran"/>
    <property type="match status" value="2"/>
</dbReference>
<dbReference type="PROSITE" id="PS50929">
    <property type="entry name" value="ABC_TM1F"/>
    <property type="match status" value="2"/>
</dbReference>
<protein>
    <recommendedName>
        <fullName evidence="14">P-loop containing nucleoside triphosphate hydrolase protein</fullName>
    </recommendedName>
</protein>
<keyword evidence="2" id="KW-0813">Transport</keyword>
<dbReference type="Gene3D" id="3.40.50.300">
    <property type="entry name" value="P-loop containing nucleotide triphosphate hydrolases"/>
    <property type="match status" value="2"/>
</dbReference>
<evidence type="ECO:0000256" key="5">
    <source>
        <dbReference type="ARBA" id="ARBA00022840"/>
    </source>
</evidence>
<dbReference type="InterPro" id="IPR027417">
    <property type="entry name" value="P-loop_NTPase"/>
</dbReference>
<dbReference type="PROSITE" id="PS50893">
    <property type="entry name" value="ABC_TRANSPORTER_2"/>
    <property type="match status" value="2"/>
</dbReference>
<feature type="transmembrane region" description="Helical" evidence="9">
    <location>
        <begin position="633"/>
        <end position="653"/>
    </location>
</feature>